<dbReference type="InterPro" id="IPR050277">
    <property type="entry name" value="Sodium:Solute_Symporter"/>
</dbReference>
<evidence type="ECO:0000256" key="10">
    <source>
        <dbReference type="ARBA" id="ARBA00023136"/>
    </source>
</evidence>
<dbReference type="InterPro" id="IPR011851">
    <property type="entry name" value="Na/Pro_symporter"/>
</dbReference>
<keyword evidence="4 14" id="KW-1003">Cell membrane</keyword>
<dbReference type="AlphaFoldDB" id="A0A498D268"/>
<keyword evidence="5 14" id="KW-0812">Transmembrane</keyword>
<evidence type="ECO:0000256" key="1">
    <source>
        <dbReference type="ARBA" id="ARBA00004651"/>
    </source>
</evidence>
<feature type="transmembrane region" description="Helical" evidence="14">
    <location>
        <begin position="6"/>
        <end position="26"/>
    </location>
</feature>
<protein>
    <recommendedName>
        <fullName evidence="14">Sodium/proline symporter</fullName>
    </recommendedName>
    <alternativeName>
        <fullName evidence="14">Proline permease</fullName>
    </alternativeName>
</protein>
<accession>A0A498D268</accession>
<keyword evidence="10 14" id="KW-0472">Membrane</keyword>
<keyword evidence="7 14" id="KW-1133">Transmembrane helix</keyword>
<dbReference type="InterPro" id="IPR018212">
    <property type="entry name" value="Na/solute_symporter_CS"/>
</dbReference>
<dbReference type="PANTHER" id="PTHR48086">
    <property type="entry name" value="SODIUM/PROLINE SYMPORTER-RELATED"/>
    <property type="match status" value="1"/>
</dbReference>
<keyword evidence="6 14" id="KW-0769">Symport</keyword>
<evidence type="ECO:0000256" key="4">
    <source>
        <dbReference type="ARBA" id="ARBA00022475"/>
    </source>
</evidence>
<evidence type="ECO:0000256" key="6">
    <source>
        <dbReference type="ARBA" id="ARBA00022847"/>
    </source>
</evidence>
<dbReference type="Pfam" id="PF00474">
    <property type="entry name" value="SSF"/>
    <property type="match status" value="1"/>
</dbReference>
<feature type="transmembrane region" description="Helical" evidence="14">
    <location>
        <begin position="372"/>
        <end position="391"/>
    </location>
</feature>
<evidence type="ECO:0000313" key="15">
    <source>
        <dbReference type="EMBL" id="RLL14654.1"/>
    </source>
</evidence>
<dbReference type="RefSeq" id="WP_121585736.1">
    <property type="nucleotide sequence ID" value="NZ_RCHT01000001.1"/>
</dbReference>
<comment type="function">
    <text evidence="14">Catalyzes the sodium-dependent uptake of extracellular L-proline.</text>
</comment>
<comment type="catalytic activity">
    <reaction evidence="12">
        <text>L-proline(in) + Na(+)(in) = L-proline(out) + Na(+)(out)</text>
        <dbReference type="Rhea" id="RHEA:28967"/>
        <dbReference type="ChEBI" id="CHEBI:29101"/>
        <dbReference type="ChEBI" id="CHEBI:60039"/>
    </reaction>
</comment>
<evidence type="ECO:0000256" key="8">
    <source>
        <dbReference type="ARBA" id="ARBA00023053"/>
    </source>
</evidence>
<comment type="caution">
    <text evidence="15">The sequence shown here is derived from an EMBL/GenBank/DDBJ whole genome shotgun (WGS) entry which is preliminary data.</text>
</comment>
<organism evidence="15 16">
    <name type="scientific">Anaerotruncus massiliensis</name>
    <name type="common">ex Liu et al. 2021</name>
    <dbReference type="NCBI Taxonomy" id="2321404"/>
    <lineage>
        <taxon>Bacteria</taxon>
        <taxon>Bacillati</taxon>
        <taxon>Bacillota</taxon>
        <taxon>Clostridia</taxon>
        <taxon>Eubacteriales</taxon>
        <taxon>Oscillospiraceae</taxon>
        <taxon>Anaerotruncus</taxon>
    </lineage>
</organism>
<proteinExistence type="inferred from homology"/>
<dbReference type="PANTHER" id="PTHR48086:SF3">
    <property type="entry name" value="SODIUM_PROLINE SYMPORTER"/>
    <property type="match status" value="1"/>
</dbReference>
<gene>
    <name evidence="15" type="primary">putP</name>
    <name evidence="15" type="ORF">D4A47_01345</name>
</gene>
<evidence type="ECO:0000256" key="11">
    <source>
        <dbReference type="ARBA" id="ARBA00023201"/>
    </source>
</evidence>
<dbReference type="PROSITE" id="PS50283">
    <property type="entry name" value="NA_SOLUT_SYMP_3"/>
    <property type="match status" value="1"/>
</dbReference>
<feature type="transmembrane region" description="Helical" evidence="14">
    <location>
        <begin position="430"/>
        <end position="448"/>
    </location>
</feature>
<comment type="subcellular location">
    <subcellularLocation>
        <location evidence="1 14">Cell membrane</location>
        <topology evidence="1 14">Multi-pass membrane protein</topology>
    </subcellularLocation>
</comment>
<dbReference type="PROSITE" id="PS00457">
    <property type="entry name" value="NA_SOLUT_SYMP_2"/>
    <property type="match status" value="1"/>
</dbReference>
<evidence type="ECO:0000256" key="7">
    <source>
        <dbReference type="ARBA" id="ARBA00022989"/>
    </source>
</evidence>
<evidence type="ECO:0000256" key="9">
    <source>
        <dbReference type="ARBA" id="ARBA00023065"/>
    </source>
</evidence>
<feature type="transmembrane region" description="Helical" evidence="14">
    <location>
        <begin position="160"/>
        <end position="185"/>
    </location>
</feature>
<keyword evidence="16" id="KW-1185">Reference proteome</keyword>
<dbReference type="InterPro" id="IPR038377">
    <property type="entry name" value="Na/Glc_symporter_sf"/>
</dbReference>
<dbReference type="GO" id="GO:0015824">
    <property type="term" value="P:proline transport"/>
    <property type="evidence" value="ECO:0007669"/>
    <property type="project" value="UniProtKB-UniRule"/>
</dbReference>
<keyword evidence="3 14" id="KW-0813">Transport</keyword>
<sequence length="496" mass="53340">MQLDIGILIAFIIYFALMVWIGFYFYRKSNNISDYFLGGRSLGSWVTALSAQASDMSGWLLLGLPAAAFWSGLSAAWIAIGLALGTYFNWKLVAVRLRKFTYVADDSITIPQYLQNRFCSKSTAIRSVCAVIIFVFFLVYTASAFSTGAKLFQYVFHFDYVVALTVGAVIIISYTFLGGFLAACWTDFIQGMLMFAALIIVPVAAAFTTSGISPELIAGFGGPNYLNLFADASGRVALVTIVSGLVWGLGYFGMPHILVRFMAIKDSSMIKKSRIIAMVWVLISLCAAVFVGIVGIAFLGGRGVYADVGAAEVIFMDLVTRLFPGFIAGILLSAILAAAMSTADSQLLVAASAVSNDFYKALFRKNASDRELMWVSRTAVMVIAVVAYLLALDPNSSVMGLVSYAWAGFGSSFGPVILLSLFWKRLTMKGAVAGMVVGGLTVVLWENVPVLAATGLYSLAPGFALALAVIAAVSLLDREPSKEVQDLFERAKAARI</sequence>
<keyword evidence="8 14" id="KW-0915">Sodium</keyword>
<evidence type="ECO:0000256" key="2">
    <source>
        <dbReference type="ARBA" id="ARBA00006434"/>
    </source>
</evidence>
<evidence type="ECO:0000256" key="5">
    <source>
        <dbReference type="ARBA" id="ARBA00022692"/>
    </source>
</evidence>
<dbReference type="NCBIfam" id="TIGR02121">
    <property type="entry name" value="Na_Pro_sym"/>
    <property type="match status" value="1"/>
</dbReference>
<feature type="transmembrane region" description="Helical" evidence="14">
    <location>
        <begin position="275"/>
        <end position="298"/>
    </location>
</feature>
<evidence type="ECO:0000256" key="14">
    <source>
        <dbReference type="RuleBase" id="RU366012"/>
    </source>
</evidence>
<reference evidence="15 16" key="1">
    <citation type="submission" date="2018-10" db="EMBL/GenBank/DDBJ databases">
        <title>Anaerotruncus faecis sp. nov., isolated from human feces.</title>
        <authorList>
            <person name="Wang Y.-J."/>
        </authorList>
    </citation>
    <scope>NUCLEOTIDE SEQUENCE [LARGE SCALE GENOMIC DNA]</scope>
    <source>
        <strain evidence="15 16">22A2-44</strain>
    </source>
</reference>
<dbReference type="Gene3D" id="1.20.1730.10">
    <property type="entry name" value="Sodium/glucose cotransporter"/>
    <property type="match status" value="1"/>
</dbReference>
<feature type="transmembrane region" description="Helical" evidence="14">
    <location>
        <begin position="232"/>
        <end position="254"/>
    </location>
</feature>
<dbReference type="CDD" id="cd11475">
    <property type="entry name" value="SLC5sbd_PutP"/>
    <property type="match status" value="1"/>
</dbReference>
<keyword evidence="11 14" id="KW-0739">Sodium transport</keyword>
<dbReference type="EMBL" id="RCHT01000001">
    <property type="protein sequence ID" value="RLL14654.1"/>
    <property type="molecule type" value="Genomic_DNA"/>
</dbReference>
<evidence type="ECO:0000313" key="16">
    <source>
        <dbReference type="Proteomes" id="UP000276301"/>
    </source>
</evidence>
<feature type="transmembrane region" description="Helical" evidence="14">
    <location>
        <begin position="68"/>
        <end position="90"/>
    </location>
</feature>
<feature type="transmembrane region" description="Helical" evidence="14">
    <location>
        <begin position="403"/>
        <end position="423"/>
    </location>
</feature>
<dbReference type="Proteomes" id="UP000276301">
    <property type="component" value="Unassembled WGS sequence"/>
</dbReference>
<dbReference type="GO" id="GO:0031402">
    <property type="term" value="F:sodium ion binding"/>
    <property type="evidence" value="ECO:0007669"/>
    <property type="project" value="UniProtKB-UniRule"/>
</dbReference>
<feature type="transmembrane region" description="Helical" evidence="14">
    <location>
        <begin position="192"/>
        <end position="212"/>
    </location>
</feature>
<evidence type="ECO:0000256" key="12">
    <source>
        <dbReference type="ARBA" id="ARBA00033708"/>
    </source>
</evidence>
<feature type="transmembrane region" description="Helical" evidence="14">
    <location>
        <begin position="318"/>
        <end position="339"/>
    </location>
</feature>
<keyword evidence="14" id="KW-0029">Amino-acid transport</keyword>
<keyword evidence="9 14" id="KW-0406">Ion transport</keyword>
<dbReference type="GO" id="GO:0005298">
    <property type="term" value="F:proline:sodium symporter activity"/>
    <property type="evidence" value="ECO:0007669"/>
    <property type="project" value="UniProtKB-UniRule"/>
</dbReference>
<evidence type="ECO:0000256" key="13">
    <source>
        <dbReference type="RuleBase" id="RU362091"/>
    </source>
</evidence>
<feature type="transmembrane region" description="Helical" evidence="14">
    <location>
        <begin position="454"/>
        <end position="476"/>
    </location>
</feature>
<name>A0A498D268_9FIRM</name>
<feature type="transmembrane region" description="Helical" evidence="14">
    <location>
        <begin position="123"/>
        <end position="140"/>
    </location>
</feature>
<dbReference type="NCBIfam" id="TIGR00813">
    <property type="entry name" value="sss"/>
    <property type="match status" value="1"/>
</dbReference>
<evidence type="ECO:0000256" key="3">
    <source>
        <dbReference type="ARBA" id="ARBA00022448"/>
    </source>
</evidence>
<comment type="similarity">
    <text evidence="2 13">Belongs to the sodium:solute symporter (SSF) (TC 2.A.21) family.</text>
</comment>
<dbReference type="GO" id="GO:0005886">
    <property type="term" value="C:plasma membrane"/>
    <property type="evidence" value="ECO:0007669"/>
    <property type="project" value="UniProtKB-SubCell"/>
</dbReference>
<dbReference type="InterPro" id="IPR001734">
    <property type="entry name" value="Na/solute_symporter"/>
</dbReference>